<keyword evidence="3" id="KW-1133">Transmembrane helix</keyword>
<dbReference type="GO" id="GO:0016020">
    <property type="term" value="C:membrane"/>
    <property type="evidence" value="ECO:0007669"/>
    <property type="project" value="UniProtKB-SubCell"/>
</dbReference>
<sequence length="204" mass="22509">MASDSDYFVTRRWNSNILRSGLHDAESLVASGVKSLWSGFIDFALQENVLQVAVGVTIATAFTKLVNSLVTDILLPPISLLPWMDRNLSEKFMVLRVGEEYSTLGGYNTREQALADGALIWTYGSFLDELLSFMGIGLALYIVANLYGRLTKDPIIQHVVKCPYCSKPVSAKAKRCFLCTSWLDGREDAETSALPMNRVSAAES</sequence>
<gene>
    <name evidence="5" type="ORF">D9611_006230</name>
</gene>
<evidence type="ECO:0000313" key="6">
    <source>
        <dbReference type="Proteomes" id="UP000541558"/>
    </source>
</evidence>
<dbReference type="Pfam" id="PF01741">
    <property type="entry name" value="MscL"/>
    <property type="match status" value="1"/>
</dbReference>
<proteinExistence type="predicted"/>
<evidence type="ECO:0000256" key="4">
    <source>
        <dbReference type="ARBA" id="ARBA00023136"/>
    </source>
</evidence>
<keyword evidence="2" id="KW-0812">Transmembrane</keyword>
<dbReference type="GO" id="GO:0008381">
    <property type="term" value="F:mechanosensitive monoatomic ion channel activity"/>
    <property type="evidence" value="ECO:0007669"/>
    <property type="project" value="TreeGrafter"/>
</dbReference>
<dbReference type="PANTHER" id="PTHR30266">
    <property type="entry name" value="MECHANOSENSITIVE CHANNEL MSCL"/>
    <property type="match status" value="1"/>
</dbReference>
<reference evidence="5 6" key="1">
    <citation type="journal article" date="2020" name="ISME J.">
        <title>Uncovering the hidden diversity of litter-decomposition mechanisms in mushroom-forming fungi.</title>
        <authorList>
            <person name="Floudas D."/>
            <person name="Bentzer J."/>
            <person name="Ahren D."/>
            <person name="Johansson T."/>
            <person name="Persson P."/>
            <person name="Tunlid A."/>
        </authorList>
    </citation>
    <scope>NUCLEOTIDE SEQUENCE [LARGE SCALE GENOMIC DNA]</scope>
    <source>
        <strain evidence="5 6">CBS 175.51</strain>
    </source>
</reference>
<dbReference type="FunFam" id="1.10.1200.120:FF:000004">
    <property type="entry name" value="Ion channel, putative"/>
    <property type="match status" value="1"/>
</dbReference>
<dbReference type="InterPro" id="IPR036019">
    <property type="entry name" value="MscL_channel"/>
</dbReference>
<dbReference type="InterPro" id="IPR037673">
    <property type="entry name" value="MSC/AndL"/>
</dbReference>
<dbReference type="OrthoDB" id="10010920at2759"/>
<dbReference type="PANTHER" id="PTHR30266:SF2">
    <property type="entry name" value="LARGE-CONDUCTANCE MECHANOSENSITIVE CHANNEL"/>
    <property type="match status" value="1"/>
</dbReference>
<organism evidence="5 6">
    <name type="scientific">Ephemerocybe angulata</name>
    <dbReference type="NCBI Taxonomy" id="980116"/>
    <lineage>
        <taxon>Eukaryota</taxon>
        <taxon>Fungi</taxon>
        <taxon>Dikarya</taxon>
        <taxon>Basidiomycota</taxon>
        <taxon>Agaricomycotina</taxon>
        <taxon>Agaricomycetes</taxon>
        <taxon>Agaricomycetidae</taxon>
        <taxon>Agaricales</taxon>
        <taxon>Agaricineae</taxon>
        <taxon>Psathyrellaceae</taxon>
        <taxon>Ephemerocybe</taxon>
    </lineage>
</organism>
<dbReference type="AlphaFoldDB" id="A0A8H5FG82"/>
<dbReference type="SUPFAM" id="SSF81330">
    <property type="entry name" value="Gated mechanosensitive channel"/>
    <property type="match status" value="1"/>
</dbReference>
<evidence type="ECO:0000313" key="5">
    <source>
        <dbReference type="EMBL" id="KAF5336085.1"/>
    </source>
</evidence>
<evidence type="ECO:0000256" key="2">
    <source>
        <dbReference type="ARBA" id="ARBA00022692"/>
    </source>
</evidence>
<dbReference type="EMBL" id="JAACJK010000059">
    <property type="protein sequence ID" value="KAF5336085.1"/>
    <property type="molecule type" value="Genomic_DNA"/>
</dbReference>
<dbReference type="Proteomes" id="UP000541558">
    <property type="component" value="Unassembled WGS sequence"/>
</dbReference>
<accession>A0A8H5FG82</accession>
<comment type="subcellular location">
    <subcellularLocation>
        <location evidence="1">Membrane</location>
        <topology evidence="1">Multi-pass membrane protein</topology>
    </subcellularLocation>
</comment>
<evidence type="ECO:0008006" key="7">
    <source>
        <dbReference type="Google" id="ProtNLM"/>
    </source>
</evidence>
<name>A0A8H5FG82_9AGAR</name>
<dbReference type="Gene3D" id="1.10.1200.120">
    <property type="entry name" value="Large-conductance mechanosensitive channel, MscL, domain 1"/>
    <property type="match status" value="1"/>
</dbReference>
<comment type="caution">
    <text evidence="5">The sequence shown here is derived from an EMBL/GenBank/DDBJ whole genome shotgun (WGS) entry which is preliminary data.</text>
</comment>
<keyword evidence="4" id="KW-0472">Membrane</keyword>
<keyword evidence="6" id="KW-1185">Reference proteome</keyword>
<evidence type="ECO:0000256" key="3">
    <source>
        <dbReference type="ARBA" id="ARBA00022989"/>
    </source>
</evidence>
<evidence type="ECO:0000256" key="1">
    <source>
        <dbReference type="ARBA" id="ARBA00004141"/>
    </source>
</evidence>
<protein>
    <recommendedName>
        <fullName evidence="7">Large-conductance mechanosensitive channel</fullName>
    </recommendedName>
</protein>